<dbReference type="AlphaFoldDB" id="A0A0B6WT04"/>
<evidence type="ECO:0000256" key="4">
    <source>
        <dbReference type="ARBA" id="ARBA00023306"/>
    </source>
</evidence>
<evidence type="ECO:0000313" key="6">
    <source>
        <dbReference type="EMBL" id="CDM64111.1"/>
    </source>
</evidence>
<reference evidence="6 7" key="2">
    <citation type="submission" date="2015-01" db="EMBL/GenBank/DDBJ databases">
        <title>Complete genome sequence of Pyrinomonas methylaliphatogenes type strain K22T.</title>
        <authorList>
            <person name="Lee K.C.Y."/>
            <person name="Power J.F."/>
            <person name="Dunfield P.F."/>
            <person name="Morgan X.C."/>
            <person name="Huttenhower C."/>
            <person name="Stott M.B."/>
        </authorList>
    </citation>
    <scope>NUCLEOTIDE SEQUENCE [LARGE SCALE GENOMIC DNA]</scope>
    <source>
        <strain evidence="6 7">K22</strain>
    </source>
</reference>
<name>A0A0B6WT04_9BACT</name>
<feature type="compositionally biased region" description="Basic and acidic residues" evidence="5">
    <location>
        <begin position="1"/>
        <end position="24"/>
    </location>
</feature>
<keyword evidence="7" id="KW-1185">Reference proteome</keyword>
<dbReference type="NCBIfam" id="TIGR00281">
    <property type="entry name" value="SMC-Scp complex subunit ScpB"/>
    <property type="match status" value="1"/>
</dbReference>
<keyword evidence="1" id="KW-0963">Cytoplasm</keyword>
<feature type="compositionally biased region" description="Basic and acidic residues" evidence="5">
    <location>
        <begin position="31"/>
        <end position="49"/>
    </location>
</feature>
<feature type="region of interest" description="Disordered" evidence="5">
    <location>
        <begin position="1"/>
        <end position="54"/>
    </location>
</feature>
<dbReference type="STRING" id="454194.PYK22_00103"/>
<dbReference type="InterPro" id="IPR005234">
    <property type="entry name" value="ScpB_csome_segregation"/>
</dbReference>
<dbReference type="GO" id="GO:0051304">
    <property type="term" value="P:chromosome separation"/>
    <property type="evidence" value="ECO:0007669"/>
    <property type="project" value="InterPro"/>
</dbReference>
<gene>
    <name evidence="6" type="ORF">PYK22_00103</name>
</gene>
<reference evidence="6 7" key="1">
    <citation type="submission" date="2013-12" db="EMBL/GenBank/DDBJ databases">
        <authorList>
            <person name="Stott M."/>
        </authorList>
    </citation>
    <scope>NUCLEOTIDE SEQUENCE [LARGE SCALE GENOMIC DNA]</scope>
    <source>
        <strain evidence="6 7">K22</strain>
    </source>
</reference>
<evidence type="ECO:0000256" key="5">
    <source>
        <dbReference type="SAM" id="MobiDB-lite"/>
    </source>
</evidence>
<evidence type="ECO:0000313" key="7">
    <source>
        <dbReference type="Proteomes" id="UP000031518"/>
    </source>
</evidence>
<sequence length="237" mass="26242">MRDGENESAVEPRLEKGDSARHSNGETTADDGPKREAQVNDVEKEETERAATPGARSLSELMAIIEALIFVSEEPLSVKTMADILGEDRGWIETAVEALAKEFNERGGGLMMREVAGGWQIVTRPEYHEYVRAFLRAQPSAKLSLAALETLAVIAYKQPITVPEILEIRGVQSTSAIKTLLEKRLIVAKGRKETVGRPMMYGTSKEFLIQFGLKDLSELPSIEDFEDLEKLEGPKEP</sequence>
<dbReference type="Gene3D" id="1.10.10.10">
    <property type="entry name" value="Winged helix-like DNA-binding domain superfamily/Winged helix DNA-binding domain"/>
    <property type="match status" value="2"/>
</dbReference>
<dbReference type="SUPFAM" id="SSF46785">
    <property type="entry name" value="Winged helix' DNA-binding domain"/>
    <property type="match status" value="2"/>
</dbReference>
<dbReference type="RefSeq" id="WP_211197564.1">
    <property type="nucleotide sequence ID" value="NZ_CBXV010000001.1"/>
</dbReference>
<dbReference type="InterPro" id="IPR036390">
    <property type="entry name" value="WH_DNA-bd_sf"/>
</dbReference>
<evidence type="ECO:0000256" key="1">
    <source>
        <dbReference type="ARBA" id="ARBA00022490"/>
    </source>
</evidence>
<proteinExistence type="predicted"/>
<dbReference type="EMBL" id="CBXV010000001">
    <property type="protein sequence ID" value="CDM64111.1"/>
    <property type="molecule type" value="Genomic_DNA"/>
</dbReference>
<dbReference type="Proteomes" id="UP000031518">
    <property type="component" value="Unassembled WGS sequence"/>
</dbReference>
<dbReference type="GO" id="GO:0051301">
    <property type="term" value="P:cell division"/>
    <property type="evidence" value="ECO:0007669"/>
    <property type="project" value="UniProtKB-KW"/>
</dbReference>
<keyword evidence="3" id="KW-0159">Chromosome partition</keyword>
<keyword evidence="4" id="KW-0131">Cell cycle</keyword>
<dbReference type="Pfam" id="PF04079">
    <property type="entry name" value="SMC_ScpB"/>
    <property type="match status" value="1"/>
</dbReference>
<protein>
    <submittedName>
        <fullName evidence="6">Condensin subunit ScpB</fullName>
    </submittedName>
</protein>
<evidence type="ECO:0000256" key="2">
    <source>
        <dbReference type="ARBA" id="ARBA00022618"/>
    </source>
</evidence>
<dbReference type="PANTHER" id="PTHR34298">
    <property type="entry name" value="SEGREGATION AND CONDENSATION PROTEIN B"/>
    <property type="match status" value="1"/>
</dbReference>
<evidence type="ECO:0000256" key="3">
    <source>
        <dbReference type="ARBA" id="ARBA00022829"/>
    </source>
</evidence>
<keyword evidence="2" id="KW-0132">Cell division</keyword>
<dbReference type="InterPro" id="IPR036388">
    <property type="entry name" value="WH-like_DNA-bd_sf"/>
</dbReference>
<accession>A0A0B6WT04</accession>
<organism evidence="6 7">
    <name type="scientific">Pyrinomonas methylaliphatogenes</name>
    <dbReference type="NCBI Taxonomy" id="454194"/>
    <lineage>
        <taxon>Bacteria</taxon>
        <taxon>Pseudomonadati</taxon>
        <taxon>Acidobacteriota</taxon>
        <taxon>Blastocatellia</taxon>
        <taxon>Blastocatellales</taxon>
        <taxon>Pyrinomonadaceae</taxon>
        <taxon>Pyrinomonas</taxon>
    </lineage>
</organism>
<dbReference type="PANTHER" id="PTHR34298:SF2">
    <property type="entry name" value="SEGREGATION AND CONDENSATION PROTEIN B"/>
    <property type="match status" value="1"/>
</dbReference>